<protein>
    <submittedName>
        <fullName evidence="2">Uncharacterized protein</fullName>
    </submittedName>
</protein>
<gene>
    <name evidence="2" type="ORF">CARN7_2920</name>
</gene>
<organism evidence="2">
    <name type="scientific">mine drainage metagenome</name>
    <dbReference type="NCBI Taxonomy" id="410659"/>
    <lineage>
        <taxon>unclassified sequences</taxon>
        <taxon>metagenomes</taxon>
        <taxon>ecological metagenomes</taxon>
    </lineage>
</organism>
<keyword evidence="1" id="KW-0175">Coiled coil</keyword>
<proteinExistence type="predicted"/>
<accession>E6QPT1</accession>
<sequence>MDKMTDTDTTQLRIVQQQKLDELQSHQKNLHELKAELEKINLKVKKHEKLSEKDIQHISEFGWLAALSVTIASIAASI</sequence>
<comment type="caution">
    <text evidence="2">The sequence shown here is derived from an EMBL/GenBank/DDBJ whole genome shotgun (WGS) entry which is preliminary data.</text>
</comment>
<dbReference type="AlphaFoldDB" id="E6QPT1"/>
<reference evidence="2" key="1">
    <citation type="submission" date="2009-10" db="EMBL/GenBank/DDBJ databases">
        <title>Diversity of trophic interactions inside an arsenic-rich microbial ecosystem.</title>
        <authorList>
            <person name="Bertin P.N."/>
            <person name="Heinrich-Salmeron A."/>
            <person name="Pelletier E."/>
            <person name="Goulhen-Chollet F."/>
            <person name="Arsene-Ploetze F."/>
            <person name="Gallien S."/>
            <person name="Calteau A."/>
            <person name="Vallenet D."/>
            <person name="Casiot C."/>
            <person name="Chane-Woon-Ming B."/>
            <person name="Giloteaux L."/>
            <person name="Barakat M."/>
            <person name="Bonnefoy V."/>
            <person name="Bruneel O."/>
            <person name="Chandler M."/>
            <person name="Cleiss J."/>
            <person name="Duran R."/>
            <person name="Elbaz-Poulichet F."/>
            <person name="Fonknechten N."/>
            <person name="Lauga B."/>
            <person name="Mornico D."/>
            <person name="Ortet P."/>
            <person name="Schaeffer C."/>
            <person name="Siguier P."/>
            <person name="Alexander Thil Smith A."/>
            <person name="Van Dorsselaer A."/>
            <person name="Weissenbach J."/>
            <person name="Medigue C."/>
            <person name="Le Paslier D."/>
        </authorList>
    </citation>
    <scope>NUCLEOTIDE SEQUENCE</scope>
</reference>
<name>E6QPT1_9ZZZZ</name>
<evidence type="ECO:0000313" key="2">
    <source>
        <dbReference type="EMBL" id="CBI09252.1"/>
    </source>
</evidence>
<feature type="coiled-coil region" evidence="1">
    <location>
        <begin position="16"/>
        <end position="50"/>
    </location>
</feature>
<dbReference type="EMBL" id="CABR01000018">
    <property type="protein sequence ID" value="CBI09252.1"/>
    <property type="molecule type" value="Genomic_DNA"/>
</dbReference>
<evidence type="ECO:0000256" key="1">
    <source>
        <dbReference type="SAM" id="Coils"/>
    </source>
</evidence>